<reference evidence="2 3" key="1">
    <citation type="submission" date="2024-10" db="EMBL/GenBank/DDBJ databases">
        <title>Updated reference genomes for cyclostephanoid diatoms.</title>
        <authorList>
            <person name="Roberts W.R."/>
            <person name="Alverson A.J."/>
        </authorList>
    </citation>
    <scope>NUCLEOTIDE SEQUENCE [LARGE SCALE GENOMIC DNA]</scope>
    <source>
        <strain evidence="2 3">AJA010-31</strain>
    </source>
</reference>
<keyword evidence="3" id="KW-1185">Reference proteome</keyword>
<proteinExistence type="predicted"/>
<comment type="caution">
    <text evidence="2">The sequence shown here is derived from an EMBL/GenBank/DDBJ whole genome shotgun (WGS) entry which is preliminary data.</text>
</comment>
<gene>
    <name evidence="2" type="ORF">ACHAWO_010000</name>
</gene>
<feature type="region of interest" description="Disordered" evidence="1">
    <location>
        <begin position="66"/>
        <end position="89"/>
    </location>
</feature>
<protein>
    <submittedName>
        <fullName evidence="2">Uncharacterized protein</fullName>
    </submittedName>
</protein>
<sequence>MNLSKRSSSNFTEFIGDVTDLKSKQSASNFSQFIDIESKPSVGNMTEYIGDVSARDAQVRYDHVSEAISTDERSKSQESKTTNEDGNWFRGLSKSFEEEGIFGLSFGIVNAVTSTAINVVTGTASNVGNMLTNHEHNERRIVKDKYAPDDNQEKKGAVLQFASYIADIVLSTVSPVLDLHFFGFSPNPRADVQLSVYWDSPSIKKSIGYLSGHPGDDNVSFMGTESVNFDTRSVGFFSAITGDERSVAESMMTDDFYSAVSKEEAEELEVEFV</sequence>
<evidence type="ECO:0000313" key="3">
    <source>
        <dbReference type="Proteomes" id="UP001530400"/>
    </source>
</evidence>
<feature type="compositionally biased region" description="Basic and acidic residues" evidence="1">
    <location>
        <begin position="66"/>
        <end position="83"/>
    </location>
</feature>
<dbReference type="Proteomes" id="UP001530400">
    <property type="component" value="Unassembled WGS sequence"/>
</dbReference>
<evidence type="ECO:0000313" key="2">
    <source>
        <dbReference type="EMBL" id="KAL3765311.1"/>
    </source>
</evidence>
<evidence type="ECO:0000256" key="1">
    <source>
        <dbReference type="SAM" id="MobiDB-lite"/>
    </source>
</evidence>
<accession>A0ABD3MR23</accession>
<organism evidence="2 3">
    <name type="scientific">Cyclotella atomus</name>
    <dbReference type="NCBI Taxonomy" id="382360"/>
    <lineage>
        <taxon>Eukaryota</taxon>
        <taxon>Sar</taxon>
        <taxon>Stramenopiles</taxon>
        <taxon>Ochrophyta</taxon>
        <taxon>Bacillariophyta</taxon>
        <taxon>Coscinodiscophyceae</taxon>
        <taxon>Thalassiosirophycidae</taxon>
        <taxon>Stephanodiscales</taxon>
        <taxon>Stephanodiscaceae</taxon>
        <taxon>Cyclotella</taxon>
    </lineage>
</organism>
<dbReference type="EMBL" id="JALLPJ020001403">
    <property type="protein sequence ID" value="KAL3765311.1"/>
    <property type="molecule type" value="Genomic_DNA"/>
</dbReference>
<dbReference type="AlphaFoldDB" id="A0ABD3MR23"/>
<name>A0ABD3MR23_9STRA</name>